<dbReference type="Proteomes" id="UP000054321">
    <property type="component" value="Unassembled WGS sequence"/>
</dbReference>
<evidence type="ECO:0008006" key="3">
    <source>
        <dbReference type="Google" id="ProtNLM"/>
    </source>
</evidence>
<evidence type="ECO:0000313" key="1">
    <source>
        <dbReference type="EMBL" id="KIN08606.1"/>
    </source>
</evidence>
<dbReference type="OrthoDB" id="188042at2759"/>
<accession>A0A0C3HK81</accession>
<reference evidence="2" key="2">
    <citation type="submission" date="2015-01" db="EMBL/GenBank/DDBJ databases">
        <title>Evolutionary Origins and Diversification of the Mycorrhizal Mutualists.</title>
        <authorList>
            <consortium name="DOE Joint Genome Institute"/>
            <consortium name="Mycorrhizal Genomics Consortium"/>
            <person name="Kohler A."/>
            <person name="Kuo A."/>
            <person name="Nagy L.G."/>
            <person name="Floudas D."/>
            <person name="Copeland A."/>
            <person name="Barry K.W."/>
            <person name="Cichocki N."/>
            <person name="Veneault-Fourrey C."/>
            <person name="LaButti K."/>
            <person name="Lindquist E.A."/>
            <person name="Lipzen A."/>
            <person name="Lundell T."/>
            <person name="Morin E."/>
            <person name="Murat C."/>
            <person name="Riley R."/>
            <person name="Ohm R."/>
            <person name="Sun H."/>
            <person name="Tunlid A."/>
            <person name="Henrissat B."/>
            <person name="Grigoriev I.V."/>
            <person name="Hibbett D.S."/>
            <person name="Martin F."/>
        </authorList>
    </citation>
    <scope>NUCLEOTIDE SEQUENCE [LARGE SCALE GENOMIC DNA]</scope>
    <source>
        <strain evidence="2">Zn</strain>
    </source>
</reference>
<gene>
    <name evidence="1" type="ORF">OIDMADRAFT_188194</name>
</gene>
<dbReference type="AlphaFoldDB" id="A0A0C3HK81"/>
<proteinExistence type="predicted"/>
<name>A0A0C3HK81_OIDMZ</name>
<reference evidence="1 2" key="1">
    <citation type="submission" date="2014-04" db="EMBL/GenBank/DDBJ databases">
        <authorList>
            <consortium name="DOE Joint Genome Institute"/>
            <person name="Kuo A."/>
            <person name="Martino E."/>
            <person name="Perotto S."/>
            <person name="Kohler A."/>
            <person name="Nagy L.G."/>
            <person name="Floudas D."/>
            <person name="Copeland A."/>
            <person name="Barry K.W."/>
            <person name="Cichocki N."/>
            <person name="Veneault-Fourrey C."/>
            <person name="LaButti K."/>
            <person name="Lindquist E.A."/>
            <person name="Lipzen A."/>
            <person name="Lundell T."/>
            <person name="Morin E."/>
            <person name="Murat C."/>
            <person name="Sun H."/>
            <person name="Tunlid A."/>
            <person name="Henrissat B."/>
            <person name="Grigoriev I.V."/>
            <person name="Hibbett D.S."/>
            <person name="Martin F."/>
            <person name="Nordberg H.P."/>
            <person name="Cantor M.N."/>
            <person name="Hua S.X."/>
        </authorList>
    </citation>
    <scope>NUCLEOTIDE SEQUENCE [LARGE SCALE GENOMIC DNA]</scope>
    <source>
        <strain evidence="1 2">Zn</strain>
    </source>
</reference>
<sequence length="303" mass="33984">MTDIGVVAPLVFLDTHDLYFPSDLAIHLKNTHPEVNFTKIDHGSDPLTLENLDSINNLGGKDIFLTSNDDVTQLPDYLHGNLPDSKTLRTVDARGCAVIVADKGNGVKDAFYMYFYTFNQGPSVSGHELGDHLGDWEHNMIRFENGQPKSIWYSQHEYGAAYTYDAVEKIGKRPVAYSAKGSHANYAVPGKHDLHETNEAIPAQVVYDVTSNGPLWDPTLSAYYYTFSTDTKKFTSVKDAPVNYLYFQGQWGDQEYGDDHQGQLKFMDYHKWTSGPTGPLDKHLDREEVCLPVMSECTIKSSV</sequence>
<dbReference type="PANTHER" id="PTHR48174">
    <property type="entry name" value="DUF946 FAMILY PROTEIN"/>
    <property type="match status" value="1"/>
</dbReference>
<dbReference type="PANTHER" id="PTHR48174:SF5">
    <property type="entry name" value="VACUOLAR PROTEIN SORTING-ASSOCIATED PROTEIN 62"/>
    <property type="match status" value="1"/>
</dbReference>
<protein>
    <recommendedName>
        <fullName evidence="3">Vacuolar protein sorting-associated protein 62</fullName>
    </recommendedName>
</protein>
<evidence type="ECO:0000313" key="2">
    <source>
        <dbReference type="Proteomes" id="UP000054321"/>
    </source>
</evidence>
<dbReference type="FunCoup" id="A0A0C3HK81">
    <property type="interactions" value="14"/>
</dbReference>
<dbReference type="STRING" id="913774.A0A0C3HK81"/>
<dbReference type="Pfam" id="PF06101">
    <property type="entry name" value="Vps62"/>
    <property type="match status" value="1"/>
</dbReference>
<dbReference type="EMBL" id="KN832870">
    <property type="protein sequence ID" value="KIN08606.1"/>
    <property type="molecule type" value="Genomic_DNA"/>
</dbReference>
<dbReference type="InParanoid" id="A0A0C3HK81"/>
<keyword evidence="2" id="KW-1185">Reference proteome</keyword>
<dbReference type="HOGENOM" id="CLU_024079_0_1_1"/>
<dbReference type="InterPro" id="IPR009291">
    <property type="entry name" value="Vps62"/>
</dbReference>
<organism evidence="1 2">
    <name type="scientific">Oidiodendron maius (strain Zn)</name>
    <dbReference type="NCBI Taxonomy" id="913774"/>
    <lineage>
        <taxon>Eukaryota</taxon>
        <taxon>Fungi</taxon>
        <taxon>Dikarya</taxon>
        <taxon>Ascomycota</taxon>
        <taxon>Pezizomycotina</taxon>
        <taxon>Leotiomycetes</taxon>
        <taxon>Leotiomycetes incertae sedis</taxon>
        <taxon>Myxotrichaceae</taxon>
        <taxon>Oidiodendron</taxon>
    </lineage>
</organism>